<evidence type="ECO:0000313" key="3">
    <source>
        <dbReference type="Proteomes" id="UP000271241"/>
    </source>
</evidence>
<evidence type="ECO:0000313" key="2">
    <source>
        <dbReference type="EMBL" id="RKP10807.1"/>
    </source>
</evidence>
<dbReference type="InterPro" id="IPR053793">
    <property type="entry name" value="PB1-like"/>
</dbReference>
<evidence type="ECO:0000259" key="1">
    <source>
        <dbReference type="PROSITE" id="PS51745"/>
    </source>
</evidence>
<name>A0A4P9XWZ3_9FUNG</name>
<feature type="domain" description="PB1" evidence="1">
    <location>
        <begin position="4"/>
        <end position="88"/>
    </location>
</feature>
<dbReference type="CDD" id="cd05992">
    <property type="entry name" value="PB1"/>
    <property type="match status" value="1"/>
</dbReference>
<keyword evidence="3" id="KW-1185">Reference proteome</keyword>
<dbReference type="SUPFAM" id="SSF54277">
    <property type="entry name" value="CAD &amp; PB1 domains"/>
    <property type="match status" value="1"/>
</dbReference>
<gene>
    <name evidence="2" type="ORF">THASP1DRAFT_27402</name>
</gene>
<dbReference type="SMART" id="SM00666">
    <property type="entry name" value="PB1"/>
    <property type="match status" value="1"/>
</dbReference>
<dbReference type="EMBL" id="KZ992436">
    <property type="protein sequence ID" value="RKP10807.1"/>
    <property type="molecule type" value="Genomic_DNA"/>
</dbReference>
<dbReference type="Proteomes" id="UP000271241">
    <property type="component" value="Unassembled WGS sequence"/>
</dbReference>
<reference evidence="3" key="1">
    <citation type="journal article" date="2018" name="Nat. Microbiol.">
        <title>Leveraging single-cell genomics to expand the fungal tree of life.</title>
        <authorList>
            <person name="Ahrendt S.R."/>
            <person name="Quandt C.A."/>
            <person name="Ciobanu D."/>
            <person name="Clum A."/>
            <person name="Salamov A."/>
            <person name="Andreopoulos B."/>
            <person name="Cheng J.F."/>
            <person name="Woyke T."/>
            <person name="Pelin A."/>
            <person name="Henrissat B."/>
            <person name="Reynolds N.K."/>
            <person name="Benny G.L."/>
            <person name="Smith M.E."/>
            <person name="James T.Y."/>
            <person name="Grigoriev I.V."/>
        </authorList>
    </citation>
    <scope>NUCLEOTIDE SEQUENCE [LARGE SCALE GENOMIC DNA]</scope>
    <source>
        <strain evidence="3">RSA 1356</strain>
    </source>
</reference>
<dbReference type="Pfam" id="PF00564">
    <property type="entry name" value="PB1"/>
    <property type="match status" value="1"/>
</dbReference>
<dbReference type="InterPro" id="IPR000270">
    <property type="entry name" value="PB1_dom"/>
</dbReference>
<dbReference type="AlphaFoldDB" id="A0A4P9XWZ3"/>
<sequence>MSQPITVKILHGKIARRLVVPNDIAWLDLAAQVHGHFGLPGTVADVRLAYVDEEDDRVIFDTDAELREALHQVSISGKSSARFWVVPADDLASSTMTKVSTAVMVNGDLIDHSTPSLGGEERMFTDTDDCSARSTLSSSHATAGSSICGDSALSGRR</sequence>
<accession>A0A4P9XWZ3</accession>
<proteinExistence type="predicted"/>
<protein>
    <recommendedName>
        <fullName evidence="1">PB1 domain-containing protein</fullName>
    </recommendedName>
</protein>
<dbReference type="PROSITE" id="PS51745">
    <property type="entry name" value="PB1"/>
    <property type="match status" value="1"/>
</dbReference>
<organism evidence="2 3">
    <name type="scientific">Thamnocephalis sphaerospora</name>
    <dbReference type="NCBI Taxonomy" id="78915"/>
    <lineage>
        <taxon>Eukaryota</taxon>
        <taxon>Fungi</taxon>
        <taxon>Fungi incertae sedis</taxon>
        <taxon>Zoopagomycota</taxon>
        <taxon>Zoopagomycotina</taxon>
        <taxon>Zoopagomycetes</taxon>
        <taxon>Zoopagales</taxon>
        <taxon>Sigmoideomycetaceae</taxon>
        <taxon>Thamnocephalis</taxon>
    </lineage>
</organism>
<dbReference type="Gene3D" id="3.10.20.90">
    <property type="entry name" value="Phosphatidylinositol 3-kinase Catalytic Subunit, Chain A, domain 1"/>
    <property type="match status" value="1"/>
</dbReference>